<dbReference type="Gene3D" id="2.40.50.140">
    <property type="entry name" value="Nucleic acid-binding proteins"/>
    <property type="match status" value="1"/>
</dbReference>
<dbReference type="Pfam" id="PF00270">
    <property type="entry name" value="DEAD"/>
    <property type="match status" value="1"/>
</dbReference>
<comment type="catalytic activity">
    <reaction evidence="14 15">
        <text>ATP + H2O = ADP + phosphate + H(+)</text>
        <dbReference type="Rhea" id="RHEA:13065"/>
        <dbReference type="ChEBI" id="CHEBI:15377"/>
        <dbReference type="ChEBI" id="CHEBI:15378"/>
        <dbReference type="ChEBI" id="CHEBI:30616"/>
        <dbReference type="ChEBI" id="CHEBI:43474"/>
        <dbReference type="ChEBI" id="CHEBI:456216"/>
        <dbReference type="EC" id="5.6.2.4"/>
    </reaction>
</comment>
<dbReference type="SUPFAM" id="SSF50249">
    <property type="entry name" value="Nucleic acid-binding proteins"/>
    <property type="match status" value="1"/>
</dbReference>
<evidence type="ECO:0000256" key="6">
    <source>
        <dbReference type="ARBA" id="ARBA00022806"/>
    </source>
</evidence>
<keyword evidence="9 15" id="KW-0233">DNA recombination</keyword>
<reference evidence="19" key="1">
    <citation type="submission" date="2017-02" db="EMBL/GenBank/DDBJ databases">
        <title>Comparative genomics and description of representatives of a novel lineage of planctomycetes thriving in anoxic sediments.</title>
        <authorList>
            <person name="Spring S."/>
            <person name="Bunk B."/>
            <person name="Sproer C."/>
        </authorList>
    </citation>
    <scope>NUCLEOTIDE SEQUENCE [LARGE SCALE GENOMIC DNA]</scope>
    <source>
        <strain evidence="19">SM-Chi-D1</strain>
    </source>
</reference>
<evidence type="ECO:0000256" key="13">
    <source>
        <dbReference type="ARBA" id="ARBA00034808"/>
    </source>
</evidence>
<dbReference type="InterPro" id="IPR045562">
    <property type="entry name" value="RecG_dom3_C"/>
</dbReference>
<comment type="similarity">
    <text evidence="1 15">Belongs to the helicase family. RecG subfamily.</text>
</comment>
<dbReference type="NCBIfam" id="NF008165">
    <property type="entry name" value="PRK10917.1-3"/>
    <property type="match status" value="1"/>
</dbReference>
<evidence type="ECO:0000313" key="18">
    <source>
        <dbReference type="EMBL" id="AQQ72191.1"/>
    </source>
</evidence>
<evidence type="ECO:0000256" key="11">
    <source>
        <dbReference type="ARBA" id="ARBA00023235"/>
    </source>
</evidence>
<evidence type="ECO:0000256" key="15">
    <source>
        <dbReference type="RuleBase" id="RU363016"/>
    </source>
</evidence>
<dbReference type="STRING" id="1851148.SMSP2_02572"/>
<proteinExistence type="inferred from homology"/>
<dbReference type="GO" id="GO:0006281">
    <property type="term" value="P:DNA repair"/>
    <property type="evidence" value="ECO:0007669"/>
    <property type="project" value="UniProtKB-UniRule"/>
</dbReference>
<dbReference type="Pfam" id="PF17191">
    <property type="entry name" value="RecG_wedge"/>
    <property type="match status" value="1"/>
</dbReference>
<dbReference type="GO" id="GO:0003677">
    <property type="term" value="F:DNA binding"/>
    <property type="evidence" value="ECO:0007669"/>
    <property type="project" value="UniProtKB-KW"/>
</dbReference>
<keyword evidence="7 15" id="KW-0067">ATP-binding</keyword>
<dbReference type="NCBIfam" id="NF008168">
    <property type="entry name" value="PRK10917.2-2"/>
    <property type="match status" value="1"/>
</dbReference>
<keyword evidence="4 15" id="KW-0227">DNA damage</keyword>
<dbReference type="InterPro" id="IPR012340">
    <property type="entry name" value="NA-bd_OB-fold"/>
</dbReference>
<dbReference type="EMBL" id="CP019646">
    <property type="protein sequence ID" value="AQQ72191.1"/>
    <property type="molecule type" value="Genomic_DNA"/>
</dbReference>
<dbReference type="OrthoDB" id="9804325at2"/>
<dbReference type="Pfam" id="PF00271">
    <property type="entry name" value="Helicase_C"/>
    <property type="match status" value="1"/>
</dbReference>
<dbReference type="InterPro" id="IPR027417">
    <property type="entry name" value="P-loop_NTPase"/>
</dbReference>
<dbReference type="KEGG" id="pbas:SMSP2_02572"/>
<keyword evidence="10 15" id="KW-0234">DNA repair</keyword>
<dbReference type="CDD" id="cd04488">
    <property type="entry name" value="RecG_wedge_OBF"/>
    <property type="match status" value="1"/>
</dbReference>
<dbReference type="Proteomes" id="UP000188181">
    <property type="component" value="Chromosome"/>
</dbReference>
<dbReference type="GO" id="GO:0043138">
    <property type="term" value="F:3'-5' DNA helicase activity"/>
    <property type="evidence" value="ECO:0007669"/>
    <property type="project" value="UniProtKB-EC"/>
</dbReference>
<dbReference type="InterPro" id="IPR011545">
    <property type="entry name" value="DEAD/DEAH_box_helicase_dom"/>
</dbReference>
<dbReference type="PANTHER" id="PTHR47964">
    <property type="entry name" value="ATP-DEPENDENT DNA HELICASE HOMOLOG RECG, CHLOROPLASTIC"/>
    <property type="match status" value="1"/>
</dbReference>
<evidence type="ECO:0000256" key="4">
    <source>
        <dbReference type="ARBA" id="ARBA00022763"/>
    </source>
</evidence>
<evidence type="ECO:0000259" key="17">
    <source>
        <dbReference type="PROSITE" id="PS51194"/>
    </source>
</evidence>
<protein>
    <recommendedName>
        <fullName evidence="2 15">ATP-dependent DNA helicase RecG</fullName>
        <ecNumber evidence="13 15">5.6.2.4</ecNumber>
    </recommendedName>
</protein>
<dbReference type="NCBIfam" id="TIGR00643">
    <property type="entry name" value="recG"/>
    <property type="match status" value="1"/>
</dbReference>
<organism evidence="18 19">
    <name type="scientific">Limihaloglobus sulfuriphilus</name>
    <dbReference type="NCBI Taxonomy" id="1851148"/>
    <lineage>
        <taxon>Bacteria</taxon>
        <taxon>Pseudomonadati</taxon>
        <taxon>Planctomycetota</taxon>
        <taxon>Phycisphaerae</taxon>
        <taxon>Sedimentisphaerales</taxon>
        <taxon>Sedimentisphaeraceae</taxon>
        <taxon>Limihaloglobus</taxon>
    </lineage>
</organism>
<evidence type="ECO:0000256" key="3">
    <source>
        <dbReference type="ARBA" id="ARBA00022741"/>
    </source>
</evidence>
<dbReference type="GO" id="GO:0016887">
    <property type="term" value="F:ATP hydrolysis activity"/>
    <property type="evidence" value="ECO:0007669"/>
    <property type="project" value="RHEA"/>
</dbReference>
<dbReference type="CDD" id="cd17992">
    <property type="entry name" value="DEXHc_RecG"/>
    <property type="match status" value="1"/>
</dbReference>
<evidence type="ECO:0000256" key="7">
    <source>
        <dbReference type="ARBA" id="ARBA00022840"/>
    </source>
</evidence>
<keyword evidence="11" id="KW-0413">Isomerase</keyword>
<keyword evidence="19" id="KW-1185">Reference proteome</keyword>
<dbReference type="EC" id="5.6.2.4" evidence="13 15"/>
<keyword evidence="8" id="KW-0238">DNA-binding</keyword>
<evidence type="ECO:0000313" key="19">
    <source>
        <dbReference type="Proteomes" id="UP000188181"/>
    </source>
</evidence>
<comment type="function">
    <text evidence="15">Plays a critical role in recombination and DNA repair. Helps process Holliday junction intermediates to mature products by catalyzing branch migration. Has replication fork regression activity, unwinds stalled or blocked replication forks to make a HJ that can be resolved. Has a DNA unwinding activity characteristic of a DNA helicase with 3'-5' polarity.</text>
</comment>
<evidence type="ECO:0000259" key="16">
    <source>
        <dbReference type="PROSITE" id="PS51192"/>
    </source>
</evidence>
<feature type="domain" description="Helicase C-terminal" evidence="17">
    <location>
        <begin position="464"/>
        <end position="630"/>
    </location>
</feature>
<dbReference type="PANTHER" id="PTHR47964:SF1">
    <property type="entry name" value="ATP-DEPENDENT DNA HELICASE HOMOLOG RECG, CHLOROPLASTIC"/>
    <property type="match status" value="1"/>
</dbReference>
<dbReference type="InterPro" id="IPR001650">
    <property type="entry name" value="Helicase_C-like"/>
</dbReference>
<dbReference type="SUPFAM" id="SSF52540">
    <property type="entry name" value="P-loop containing nucleoside triphosphate hydrolases"/>
    <property type="match status" value="2"/>
</dbReference>
<evidence type="ECO:0000256" key="2">
    <source>
        <dbReference type="ARBA" id="ARBA00017846"/>
    </source>
</evidence>
<dbReference type="Pfam" id="PF19833">
    <property type="entry name" value="RecG_dom3_C"/>
    <property type="match status" value="1"/>
</dbReference>
<dbReference type="SMART" id="SM00487">
    <property type="entry name" value="DEXDc"/>
    <property type="match status" value="1"/>
</dbReference>
<feature type="domain" description="Helicase ATP-binding" evidence="16">
    <location>
        <begin position="285"/>
        <end position="445"/>
    </location>
</feature>
<gene>
    <name evidence="18" type="primary">recG</name>
    <name evidence="18" type="ORF">SMSP2_02572</name>
</gene>
<dbReference type="PROSITE" id="PS51192">
    <property type="entry name" value="HELICASE_ATP_BIND_1"/>
    <property type="match status" value="1"/>
</dbReference>
<comment type="catalytic activity">
    <reaction evidence="12 15">
        <text>Couples ATP hydrolysis with the unwinding of duplex DNA by translocating in the 3'-5' direction.</text>
        <dbReference type="EC" id="5.6.2.4"/>
    </reaction>
</comment>
<dbReference type="GO" id="GO:0005524">
    <property type="term" value="F:ATP binding"/>
    <property type="evidence" value="ECO:0007669"/>
    <property type="project" value="UniProtKB-KW"/>
</dbReference>
<dbReference type="AlphaFoldDB" id="A0A1Q2MHM3"/>
<evidence type="ECO:0000256" key="1">
    <source>
        <dbReference type="ARBA" id="ARBA00007504"/>
    </source>
</evidence>
<evidence type="ECO:0000256" key="12">
    <source>
        <dbReference type="ARBA" id="ARBA00034617"/>
    </source>
</evidence>
<dbReference type="InterPro" id="IPR033454">
    <property type="entry name" value="RecG_wedge"/>
</dbReference>
<dbReference type="InterPro" id="IPR004609">
    <property type="entry name" value="ATP-dep_DNA_helicase_RecG"/>
</dbReference>
<accession>A0A1Q2MHM3</accession>
<evidence type="ECO:0000256" key="8">
    <source>
        <dbReference type="ARBA" id="ARBA00023125"/>
    </source>
</evidence>
<dbReference type="PROSITE" id="PS51194">
    <property type="entry name" value="HELICASE_CTER"/>
    <property type="match status" value="1"/>
</dbReference>
<evidence type="ECO:0000256" key="9">
    <source>
        <dbReference type="ARBA" id="ARBA00023172"/>
    </source>
</evidence>
<evidence type="ECO:0000256" key="5">
    <source>
        <dbReference type="ARBA" id="ARBA00022801"/>
    </source>
</evidence>
<keyword evidence="5 15" id="KW-0378">Hydrolase</keyword>
<keyword evidence="3 15" id="KW-0547">Nucleotide-binding</keyword>
<name>A0A1Q2MHM3_9BACT</name>
<dbReference type="GO" id="GO:0006310">
    <property type="term" value="P:DNA recombination"/>
    <property type="evidence" value="ECO:0007669"/>
    <property type="project" value="UniProtKB-UniRule"/>
</dbReference>
<dbReference type="InterPro" id="IPR014001">
    <property type="entry name" value="Helicase_ATP-bd"/>
</dbReference>
<sequence>MKMDSQYQKNSNFLKTGVTVLKGVSPYRQRLLAKLGVLTAGDLLEYFPRSWEFLPEPAYISELRKGMDASVVGIIESIDFKQFRRPPFVEVYLVDNSGNFRLVWFNGGYILNQIDIGMPLLAYGKVSSYKHQLQMTNPRFRVLEEGEYADVKSLGGSVYPATKGLTTGQIKYLIRNSLETLCQHVPEFFTDQYRQKTQLLSRKTAFHQIHQPLEQQEADQALRTLKYEELFLMQLGLALRRNRVAKSNPISVMGWDKKLDTHIRRRFPFMLTEDQDAVIDEIVADMLSRHPMNRLLQGDVGSGKTVVAVYAALMAVANKSQAVIMAPTEILAQQHYDNICRYLEGSRVNIKLVTGSITGKKRQKIHEQIKDGEIDIVVGTVALLNDEIEYRRLGLVVIDEQHKFGVDQRARVRKGALPHTLVMTATPIPRTITMTAFGDLDVSVIKHSPPGRGRVKTRVVEQGKRDEAIEFIHARIKAGKQAFFVYPRITSSEDETEVKAALYEHKRLSIKDFPEFEVGLLHGRMSAAEKSEIMESFRSGKINILVSTVVIEVGVDVPNATIMVIETADRFGLAQLHQLRGRIGRGQSDSYCFLFGDLENEIAAKRLAMMEKSHNGFEIAEFDLSIRGPGEMFSTRQHGMPDLKLANIVEDFDLLCMARRDAAQFVKDDPLLEKPENVNLREAIIDKYGEKLGLIGIG</sequence>
<dbReference type="SMART" id="SM00490">
    <property type="entry name" value="HELICc"/>
    <property type="match status" value="1"/>
</dbReference>
<keyword evidence="6 15" id="KW-0347">Helicase</keyword>
<dbReference type="Gene3D" id="3.40.50.300">
    <property type="entry name" value="P-loop containing nucleotide triphosphate hydrolases"/>
    <property type="match status" value="2"/>
</dbReference>
<evidence type="ECO:0000256" key="14">
    <source>
        <dbReference type="ARBA" id="ARBA00048988"/>
    </source>
</evidence>
<dbReference type="RefSeq" id="WP_146684408.1">
    <property type="nucleotide sequence ID" value="NZ_CP019646.1"/>
</dbReference>
<evidence type="ECO:0000256" key="10">
    <source>
        <dbReference type="ARBA" id="ARBA00023204"/>
    </source>
</evidence>
<dbReference type="InterPro" id="IPR047112">
    <property type="entry name" value="RecG/Mfd"/>
</dbReference>